<feature type="domain" description="Glyoxalase/fosfomycin resistance/dioxygenase" evidence="1">
    <location>
        <begin position="18"/>
        <end position="125"/>
    </location>
</feature>
<dbReference type="AlphaFoldDB" id="A0A1W9YRL9"/>
<reference evidence="2 3" key="1">
    <citation type="submission" date="2017-02" db="EMBL/GenBank/DDBJ databases">
        <title>The new phylogeny of genus Mycobacterium.</title>
        <authorList>
            <person name="Tortoli E."/>
            <person name="Trovato A."/>
            <person name="Cirillo D.M."/>
        </authorList>
    </citation>
    <scope>NUCLEOTIDE SEQUENCE [LARGE SCALE GENOMIC DNA]</scope>
    <source>
        <strain evidence="2 3">DSM 45578</strain>
    </source>
</reference>
<dbReference type="PANTHER" id="PTHR34109">
    <property type="entry name" value="BNAUNNG04460D PROTEIN-RELATED"/>
    <property type="match status" value="1"/>
</dbReference>
<evidence type="ECO:0000313" key="2">
    <source>
        <dbReference type="EMBL" id="ORA02430.1"/>
    </source>
</evidence>
<sequence>MPAAPATPPGFATINPFIVTRDADGLIRFLNTVFDGVDRPDARTIDDDGLLLHAELQIGGTTVMFAERKPGWPFTPALLQIYVDDVAIVMDRAAAAGAEIITRPTDFFGDVLSRFLDPWRNLWWVYRHGDVDTGSDWAENVAVSAEWEPTEDLTYIHDTLLTAMPRVRDAQQ</sequence>
<evidence type="ECO:0000313" key="3">
    <source>
        <dbReference type="Proteomes" id="UP000192366"/>
    </source>
</evidence>
<dbReference type="Proteomes" id="UP000192366">
    <property type="component" value="Unassembled WGS sequence"/>
</dbReference>
<dbReference type="Gene3D" id="3.30.720.110">
    <property type="match status" value="1"/>
</dbReference>
<proteinExistence type="predicted"/>
<dbReference type="InterPro" id="IPR004360">
    <property type="entry name" value="Glyas_Fos-R_dOase_dom"/>
</dbReference>
<protein>
    <submittedName>
        <fullName evidence="2">Glyoxalase</fullName>
    </submittedName>
</protein>
<dbReference type="RefSeq" id="WP_083061361.1">
    <property type="nucleotide sequence ID" value="NZ_JACKVM010000008.1"/>
</dbReference>
<dbReference type="InterPro" id="IPR029068">
    <property type="entry name" value="Glyas_Bleomycin-R_OHBP_Dase"/>
</dbReference>
<dbReference type="SUPFAM" id="SSF54593">
    <property type="entry name" value="Glyoxalase/Bleomycin resistance protein/Dihydroxybiphenyl dioxygenase"/>
    <property type="match status" value="1"/>
</dbReference>
<comment type="caution">
    <text evidence="2">The sequence shown here is derived from an EMBL/GenBank/DDBJ whole genome shotgun (WGS) entry which is preliminary data.</text>
</comment>
<dbReference type="Gene3D" id="3.30.720.120">
    <property type="match status" value="1"/>
</dbReference>
<dbReference type="OrthoDB" id="9795306at2"/>
<evidence type="ECO:0000259" key="1">
    <source>
        <dbReference type="Pfam" id="PF00903"/>
    </source>
</evidence>
<dbReference type="STRING" id="564198.BST17_23795"/>
<name>A0A1W9YRL9_MYCBA</name>
<dbReference type="PANTHER" id="PTHR34109:SF1">
    <property type="entry name" value="VOC DOMAIN-CONTAINING PROTEIN"/>
    <property type="match status" value="1"/>
</dbReference>
<accession>A0A1W9YRL9</accession>
<keyword evidence="3" id="KW-1185">Reference proteome</keyword>
<dbReference type="Pfam" id="PF00903">
    <property type="entry name" value="Glyoxalase"/>
    <property type="match status" value="1"/>
</dbReference>
<gene>
    <name evidence="2" type="ORF">BST17_23795</name>
</gene>
<organism evidence="2 3">
    <name type="scientific">Mycolicibacterium bacteremicum</name>
    <name type="common">Mycobacterium bacteremicum</name>
    <dbReference type="NCBI Taxonomy" id="564198"/>
    <lineage>
        <taxon>Bacteria</taxon>
        <taxon>Bacillati</taxon>
        <taxon>Actinomycetota</taxon>
        <taxon>Actinomycetes</taxon>
        <taxon>Mycobacteriales</taxon>
        <taxon>Mycobacteriaceae</taxon>
        <taxon>Mycolicibacterium</taxon>
    </lineage>
</organism>
<dbReference type="EMBL" id="MVHJ01000029">
    <property type="protein sequence ID" value="ORA02430.1"/>
    <property type="molecule type" value="Genomic_DNA"/>
</dbReference>